<evidence type="ECO:0000256" key="2">
    <source>
        <dbReference type="ARBA" id="ARBA00006081"/>
    </source>
</evidence>
<dbReference type="Pfam" id="PF16135">
    <property type="entry name" value="TDBD"/>
    <property type="match status" value="1"/>
</dbReference>
<evidence type="ECO:0000313" key="8">
    <source>
        <dbReference type="Proteomes" id="UP000636800"/>
    </source>
</evidence>
<evidence type="ECO:0000259" key="6">
    <source>
        <dbReference type="Pfam" id="PF16135"/>
    </source>
</evidence>
<evidence type="ECO:0000256" key="3">
    <source>
        <dbReference type="ARBA" id="ARBA00023242"/>
    </source>
</evidence>
<dbReference type="GO" id="GO:0045892">
    <property type="term" value="P:negative regulation of DNA-templated transcription"/>
    <property type="evidence" value="ECO:0007669"/>
    <property type="project" value="TreeGrafter"/>
</dbReference>
<dbReference type="Proteomes" id="UP000636800">
    <property type="component" value="Unassembled WGS sequence"/>
</dbReference>
<keyword evidence="3 4" id="KW-0539">Nucleus</keyword>
<dbReference type="InterPro" id="IPR032308">
    <property type="entry name" value="TDBD"/>
</dbReference>
<comment type="caution">
    <text evidence="7">The sequence shown here is derived from an EMBL/GenBank/DDBJ whole genome shotgun (WGS) entry which is preliminary data.</text>
</comment>
<dbReference type="GO" id="GO:0005634">
    <property type="term" value="C:nucleus"/>
    <property type="evidence" value="ECO:0007669"/>
    <property type="project" value="UniProtKB-SubCell"/>
</dbReference>
<dbReference type="EMBL" id="JADCNL010000004">
    <property type="protein sequence ID" value="KAG0485866.1"/>
    <property type="molecule type" value="Genomic_DNA"/>
</dbReference>
<keyword evidence="8" id="KW-1185">Reference proteome</keyword>
<organism evidence="7 8">
    <name type="scientific">Vanilla planifolia</name>
    <name type="common">Vanilla</name>
    <dbReference type="NCBI Taxonomy" id="51239"/>
    <lineage>
        <taxon>Eukaryota</taxon>
        <taxon>Viridiplantae</taxon>
        <taxon>Streptophyta</taxon>
        <taxon>Embryophyta</taxon>
        <taxon>Tracheophyta</taxon>
        <taxon>Spermatophyta</taxon>
        <taxon>Magnoliopsida</taxon>
        <taxon>Liliopsida</taxon>
        <taxon>Asparagales</taxon>
        <taxon>Orchidaceae</taxon>
        <taxon>Vanilloideae</taxon>
        <taxon>Vanilleae</taxon>
        <taxon>Vanilla</taxon>
    </lineage>
</organism>
<dbReference type="InterPro" id="IPR031307">
    <property type="entry name" value="Ninja_fam"/>
</dbReference>
<feature type="region of interest" description="Disordered" evidence="5">
    <location>
        <begin position="300"/>
        <end position="332"/>
    </location>
</feature>
<dbReference type="AlphaFoldDB" id="A0A835RB18"/>
<evidence type="ECO:0000256" key="4">
    <source>
        <dbReference type="RuleBase" id="RU369029"/>
    </source>
</evidence>
<gene>
    <name evidence="7" type="ORF">HPP92_009945</name>
</gene>
<dbReference type="PANTHER" id="PTHR31413">
    <property type="entry name" value="AFP HOMOLOG 2"/>
    <property type="match status" value="1"/>
</dbReference>
<sequence>MRDNLSLASSTLQIAKGEEEDLQKQEEVTAAVELRLGLSVEPIKQWRREYHALRRREARRKQDEKNSCKAATAASSSLQNAEDQHKPLRETHYSPVPISMRKPKTGPPALVGFAAPAIPVMPVQCGYSSHVPYLNTYSLPCIVPWWAAPLGPTLPAAAETDRRVVRHVAALGVPVAAEKTEAVDCKSSSNLSDFVDLNCKGSNIKRQSGSSSDGTSKTDSSVTIAAAAAADGRKPPLQEEGSAIVYHPLPYPKGQNNIIAAADGRKPPLQEDVDAIPYHPLPYPKCQNKNASTIKLLPPKEHETAASSSGKKTAEAVTSISNKRKKGGDEAEEKMPCVAARGPDGKTVTGFLYRYTKEEVNIVCVCHGRSFSPAEFLRHAGSSETSQALRRIIVVSSAGT</sequence>
<evidence type="ECO:0000256" key="5">
    <source>
        <dbReference type="SAM" id="MobiDB-lite"/>
    </source>
</evidence>
<protein>
    <recommendedName>
        <fullName evidence="4">Ninja-family protein</fullName>
    </recommendedName>
    <alternativeName>
        <fullName evidence="4">ABI-binding protein</fullName>
    </alternativeName>
</protein>
<proteinExistence type="inferred from homology"/>
<name>A0A835RB18_VANPL</name>
<comment type="similarity">
    <text evidence="2 4">Belongs to the Ninja family.</text>
</comment>
<accession>A0A835RB18</accession>
<feature type="region of interest" description="Disordered" evidence="5">
    <location>
        <begin position="56"/>
        <end position="88"/>
    </location>
</feature>
<comment type="function">
    <text evidence="4">Acts as a negative regulator of abscisic acid (ABA) response.</text>
</comment>
<dbReference type="OrthoDB" id="540662at2759"/>
<evidence type="ECO:0000313" key="7">
    <source>
        <dbReference type="EMBL" id="KAG0485866.1"/>
    </source>
</evidence>
<reference evidence="7 8" key="1">
    <citation type="journal article" date="2020" name="Nat. Food">
        <title>A phased Vanilla planifolia genome enables genetic improvement of flavour and production.</title>
        <authorList>
            <person name="Hasing T."/>
            <person name="Tang H."/>
            <person name="Brym M."/>
            <person name="Khazi F."/>
            <person name="Huang T."/>
            <person name="Chambers A.H."/>
        </authorList>
    </citation>
    <scope>NUCLEOTIDE SEQUENCE [LARGE SCALE GENOMIC DNA]</scope>
    <source>
        <tissue evidence="7">Leaf</tissue>
    </source>
</reference>
<dbReference type="GO" id="GO:0007165">
    <property type="term" value="P:signal transduction"/>
    <property type="evidence" value="ECO:0007669"/>
    <property type="project" value="InterPro"/>
</dbReference>
<feature type="domain" description="Tify" evidence="6">
    <location>
        <begin position="360"/>
        <end position="392"/>
    </location>
</feature>
<comment type="subcellular location">
    <subcellularLocation>
        <location evidence="1 4">Nucleus</location>
    </subcellularLocation>
</comment>
<feature type="compositionally biased region" description="Polar residues" evidence="5">
    <location>
        <begin position="305"/>
        <end position="321"/>
    </location>
</feature>
<dbReference type="PANTHER" id="PTHR31413:SF31">
    <property type="entry name" value="NINJA-FAMILY PROTEIN AFP3"/>
    <property type="match status" value="1"/>
</dbReference>
<evidence type="ECO:0000256" key="1">
    <source>
        <dbReference type="ARBA" id="ARBA00004123"/>
    </source>
</evidence>